<protein>
    <submittedName>
        <fullName evidence="2">Uncharacterized protein</fullName>
    </submittedName>
</protein>
<proteinExistence type="predicted"/>
<gene>
    <name evidence="2" type="ORF">J2739_002128</name>
</gene>
<dbReference type="EMBL" id="JAVDRF010000004">
    <property type="protein sequence ID" value="MDR6536355.1"/>
    <property type="molecule type" value="Genomic_DNA"/>
</dbReference>
<feature type="signal peptide" evidence="1">
    <location>
        <begin position="1"/>
        <end position="21"/>
    </location>
</feature>
<keyword evidence="1" id="KW-0732">Signal</keyword>
<evidence type="ECO:0000313" key="2">
    <source>
        <dbReference type="EMBL" id="MDR6536355.1"/>
    </source>
</evidence>
<comment type="caution">
    <text evidence="2">The sequence shown here is derived from an EMBL/GenBank/DDBJ whole genome shotgun (WGS) entry which is preliminary data.</text>
</comment>
<keyword evidence="3" id="KW-1185">Reference proteome</keyword>
<dbReference type="RefSeq" id="WP_309901300.1">
    <property type="nucleotide sequence ID" value="NZ_JAVDRF010000004.1"/>
</dbReference>
<sequence length="172" mass="17498">MKLFKMSAALALMAAAGLASATVTFNPETGTGFAGKGDVQLAFGWNNAQLQARAAGVTFTYVASEVYTAVCTWTTGEGTRGEQTHNVGHTTTVGVAGTIAYDVRVRNQITGFNLTGFSGTPTSTGSVPVVGGVCPGNQGTDGVWTSVSLTSSSVALNAVYSGLAVKIWPPAI</sequence>
<dbReference type="Proteomes" id="UP001184230">
    <property type="component" value="Unassembled WGS sequence"/>
</dbReference>
<name>A0ABU1NE67_9BURK</name>
<reference evidence="2 3" key="1">
    <citation type="submission" date="2023-07" db="EMBL/GenBank/DDBJ databases">
        <title>Sorghum-associated microbial communities from plants grown in Nebraska, USA.</title>
        <authorList>
            <person name="Schachtman D."/>
        </authorList>
    </citation>
    <scope>NUCLEOTIDE SEQUENCE [LARGE SCALE GENOMIC DNA]</scope>
    <source>
        <strain evidence="2 3">DS1781</strain>
    </source>
</reference>
<evidence type="ECO:0000313" key="3">
    <source>
        <dbReference type="Proteomes" id="UP001184230"/>
    </source>
</evidence>
<evidence type="ECO:0000256" key="1">
    <source>
        <dbReference type="SAM" id="SignalP"/>
    </source>
</evidence>
<accession>A0ABU1NE67</accession>
<feature type="chain" id="PRO_5045255530" evidence="1">
    <location>
        <begin position="22"/>
        <end position="172"/>
    </location>
</feature>
<organism evidence="2 3">
    <name type="scientific">Variovorax soli</name>
    <dbReference type="NCBI Taxonomy" id="376815"/>
    <lineage>
        <taxon>Bacteria</taxon>
        <taxon>Pseudomonadati</taxon>
        <taxon>Pseudomonadota</taxon>
        <taxon>Betaproteobacteria</taxon>
        <taxon>Burkholderiales</taxon>
        <taxon>Comamonadaceae</taxon>
        <taxon>Variovorax</taxon>
    </lineage>
</organism>